<gene>
    <name evidence="1" type="ORF">AVDCRST_MAG01-01-3850</name>
</gene>
<dbReference type="PANTHER" id="PTHR43135:SF3">
    <property type="entry name" value="ALPHA-D-RIBOSE 1-METHYLPHOSPHONATE 5-TRIPHOSPHATE DIPHOSPHATASE"/>
    <property type="match status" value="1"/>
</dbReference>
<dbReference type="AlphaFoldDB" id="A0A6J4QJ29"/>
<sequence length="124" mass="13216">MGDLVLSNARVLDGRGGVAERATVRLSGSRVAEVARGADVKMGGPAETDLSGMTLMPALVDAHVHLSSYPTLPPPLRGEEPRTDALRYFELANFARDLVSMGVLTVRDVGSEGDHALHLRQAVR</sequence>
<protein>
    <recommendedName>
        <fullName evidence="2">Amidohydrolase</fullName>
    </recommendedName>
</protein>
<name>A0A6J4QJ29_9ACTN</name>
<dbReference type="GO" id="GO:0016810">
    <property type="term" value="F:hydrolase activity, acting on carbon-nitrogen (but not peptide) bonds"/>
    <property type="evidence" value="ECO:0007669"/>
    <property type="project" value="InterPro"/>
</dbReference>
<feature type="non-terminal residue" evidence="1">
    <location>
        <position position="124"/>
    </location>
</feature>
<dbReference type="SUPFAM" id="SSF51556">
    <property type="entry name" value="Metallo-dependent hydrolases"/>
    <property type="match status" value="1"/>
</dbReference>
<accession>A0A6J4QJ29</accession>
<dbReference type="Gene3D" id="2.30.40.10">
    <property type="entry name" value="Urease, subunit C, domain 1"/>
    <property type="match status" value="1"/>
</dbReference>
<proteinExistence type="predicted"/>
<organism evidence="1">
    <name type="scientific">uncultured Rubrobacteraceae bacterium</name>
    <dbReference type="NCBI Taxonomy" id="349277"/>
    <lineage>
        <taxon>Bacteria</taxon>
        <taxon>Bacillati</taxon>
        <taxon>Actinomycetota</taxon>
        <taxon>Rubrobacteria</taxon>
        <taxon>Rubrobacterales</taxon>
        <taxon>Rubrobacteraceae</taxon>
        <taxon>environmental samples</taxon>
    </lineage>
</organism>
<evidence type="ECO:0000313" key="1">
    <source>
        <dbReference type="EMBL" id="CAA9443442.1"/>
    </source>
</evidence>
<reference evidence="1" key="1">
    <citation type="submission" date="2020-02" db="EMBL/GenBank/DDBJ databases">
        <authorList>
            <person name="Meier V. D."/>
        </authorList>
    </citation>
    <scope>NUCLEOTIDE SEQUENCE</scope>
    <source>
        <strain evidence="1">AVDCRST_MAG01</strain>
    </source>
</reference>
<evidence type="ECO:0008006" key="2">
    <source>
        <dbReference type="Google" id="ProtNLM"/>
    </source>
</evidence>
<dbReference type="Gene3D" id="3.20.20.140">
    <property type="entry name" value="Metal-dependent hydrolases"/>
    <property type="match status" value="1"/>
</dbReference>
<dbReference type="SUPFAM" id="SSF51338">
    <property type="entry name" value="Composite domain of metallo-dependent hydrolases"/>
    <property type="match status" value="1"/>
</dbReference>
<dbReference type="EMBL" id="CADCUW010000499">
    <property type="protein sequence ID" value="CAA9443442.1"/>
    <property type="molecule type" value="Genomic_DNA"/>
</dbReference>
<dbReference type="InterPro" id="IPR051781">
    <property type="entry name" value="Metallo-dep_Hydrolase"/>
</dbReference>
<dbReference type="InterPro" id="IPR011059">
    <property type="entry name" value="Metal-dep_hydrolase_composite"/>
</dbReference>
<dbReference type="InterPro" id="IPR032466">
    <property type="entry name" value="Metal_Hydrolase"/>
</dbReference>
<dbReference type="PANTHER" id="PTHR43135">
    <property type="entry name" value="ALPHA-D-RIBOSE 1-METHYLPHOSPHONATE 5-TRIPHOSPHATE DIPHOSPHATASE"/>
    <property type="match status" value="1"/>
</dbReference>